<evidence type="ECO:0000256" key="1">
    <source>
        <dbReference type="ARBA" id="ARBA00023157"/>
    </source>
</evidence>
<dbReference type="InterPro" id="IPR001304">
    <property type="entry name" value="C-type_lectin-like"/>
</dbReference>
<dbReference type="EMBL" id="GL732568">
    <property type="protein sequence ID" value="EFX76445.1"/>
    <property type="molecule type" value="Genomic_DNA"/>
</dbReference>
<keyword evidence="5" id="KW-1185">Reference proteome</keyword>
<keyword evidence="1" id="KW-1015">Disulfide bond</keyword>
<evidence type="ECO:0000313" key="5">
    <source>
        <dbReference type="Proteomes" id="UP000000305"/>
    </source>
</evidence>
<keyword evidence="2" id="KW-0732">Signal</keyword>
<dbReference type="InterPro" id="IPR051004">
    <property type="entry name" value="DC-SIGN_domain-containing"/>
</dbReference>
<dbReference type="HOGENOM" id="CLU_049894_14_0_1"/>
<evidence type="ECO:0000259" key="3">
    <source>
        <dbReference type="PROSITE" id="PS50041"/>
    </source>
</evidence>
<reference evidence="4 5" key="1">
    <citation type="journal article" date="2011" name="Science">
        <title>The ecoresponsive genome of Daphnia pulex.</title>
        <authorList>
            <person name="Colbourne J.K."/>
            <person name="Pfrender M.E."/>
            <person name="Gilbert D."/>
            <person name="Thomas W.K."/>
            <person name="Tucker A."/>
            <person name="Oakley T.H."/>
            <person name="Tokishita S."/>
            <person name="Aerts A."/>
            <person name="Arnold G.J."/>
            <person name="Basu M.K."/>
            <person name="Bauer D.J."/>
            <person name="Caceres C.E."/>
            <person name="Carmel L."/>
            <person name="Casola C."/>
            <person name="Choi J.H."/>
            <person name="Detter J.C."/>
            <person name="Dong Q."/>
            <person name="Dusheyko S."/>
            <person name="Eads B.D."/>
            <person name="Frohlich T."/>
            <person name="Geiler-Samerotte K.A."/>
            <person name="Gerlach D."/>
            <person name="Hatcher P."/>
            <person name="Jogdeo S."/>
            <person name="Krijgsveld J."/>
            <person name="Kriventseva E.V."/>
            <person name="Kultz D."/>
            <person name="Laforsch C."/>
            <person name="Lindquist E."/>
            <person name="Lopez J."/>
            <person name="Manak J.R."/>
            <person name="Muller J."/>
            <person name="Pangilinan J."/>
            <person name="Patwardhan R.P."/>
            <person name="Pitluck S."/>
            <person name="Pritham E.J."/>
            <person name="Rechtsteiner A."/>
            <person name="Rho M."/>
            <person name="Rogozin I.B."/>
            <person name="Sakarya O."/>
            <person name="Salamov A."/>
            <person name="Schaack S."/>
            <person name="Shapiro H."/>
            <person name="Shiga Y."/>
            <person name="Skalitzky C."/>
            <person name="Smith Z."/>
            <person name="Souvorov A."/>
            <person name="Sung W."/>
            <person name="Tang Z."/>
            <person name="Tsuchiya D."/>
            <person name="Tu H."/>
            <person name="Vos H."/>
            <person name="Wang M."/>
            <person name="Wolf Y.I."/>
            <person name="Yamagata H."/>
            <person name="Yamada T."/>
            <person name="Ye Y."/>
            <person name="Shaw J.R."/>
            <person name="Andrews J."/>
            <person name="Crease T.J."/>
            <person name="Tang H."/>
            <person name="Lucas S.M."/>
            <person name="Robertson H.M."/>
            <person name="Bork P."/>
            <person name="Koonin E.V."/>
            <person name="Zdobnov E.M."/>
            <person name="Grigoriev I.V."/>
            <person name="Lynch M."/>
            <person name="Boore J.L."/>
        </authorList>
    </citation>
    <scope>NUCLEOTIDE SEQUENCE [LARGE SCALE GENOMIC DNA]</scope>
</reference>
<dbReference type="Pfam" id="PF00059">
    <property type="entry name" value="Lectin_C"/>
    <property type="match status" value="1"/>
</dbReference>
<dbReference type="InParanoid" id="E9GVN7"/>
<dbReference type="CDD" id="cd00037">
    <property type="entry name" value="CLECT"/>
    <property type="match status" value="1"/>
</dbReference>
<dbReference type="PANTHER" id="PTHR22802">
    <property type="entry name" value="C-TYPE LECTIN SUPERFAMILY MEMBER"/>
    <property type="match status" value="1"/>
</dbReference>
<dbReference type="InterPro" id="IPR018378">
    <property type="entry name" value="C-type_lectin_CS"/>
</dbReference>
<dbReference type="GO" id="GO:0006955">
    <property type="term" value="P:immune response"/>
    <property type="evidence" value="ECO:0000318"/>
    <property type="project" value="GO_Central"/>
</dbReference>
<protein>
    <recommendedName>
        <fullName evidence="3">C-type lectin domain-containing protein</fullName>
    </recommendedName>
</protein>
<dbReference type="PhylomeDB" id="E9GVN7"/>
<dbReference type="PROSITE" id="PS00615">
    <property type="entry name" value="C_TYPE_LECTIN_1"/>
    <property type="match status" value="1"/>
</dbReference>
<gene>
    <name evidence="4" type="ORF">DAPPUDRAFT_322353</name>
</gene>
<dbReference type="InterPro" id="IPR016186">
    <property type="entry name" value="C-type_lectin-like/link_sf"/>
</dbReference>
<evidence type="ECO:0000313" key="4">
    <source>
        <dbReference type="EMBL" id="EFX76445.1"/>
    </source>
</evidence>
<dbReference type="Proteomes" id="UP000000305">
    <property type="component" value="Unassembled WGS sequence"/>
</dbReference>
<feature type="signal peptide" evidence="2">
    <location>
        <begin position="1"/>
        <end position="25"/>
    </location>
</feature>
<proteinExistence type="predicted"/>
<dbReference type="InterPro" id="IPR016187">
    <property type="entry name" value="CTDL_fold"/>
</dbReference>
<dbReference type="SMART" id="SM00034">
    <property type="entry name" value="CLECT"/>
    <property type="match status" value="1"/>
</dbReference>
<dbReference type="AlphaFoldDB" id="E9GVN7"/>
<organism evidence="4 5">
    <name type="scientific">Daphnia pulex</name>
    <name type="common">Water flea</name>
    <dbReference type="NCBI Taxonomy" id="6669"/>
    <lineage>
        <taxon>Eukaryota</taxon>
        <taxon>Metazoa</taxon>
        <taxon>Ecdysozoa</taxon>
        <taxon>Arthropoda</taxon>
        <taxon>Crustacea</taxon>
        <taxon>Branchiopoda</taxon>
        <taxon>Diplostraca</taxon>
        <taxon>Cladocera</taxon>
        <taxon>Anomopoda</taxon>
        <taxon>Daphniidae</taxon>
        <taxon>Daphnia</taxon>
    </lineage>
</organism>
<dbReference type="GO" id="GO:0030246">
    <property type="term" value="F:carbohydrate binding"/>
    <property type="evidence" value="ECO:0000318"/>
    <property type="project" value="GO_Central"/>
</dbReference>
<dbReference type="OMA" id="CELYNGR"/>
<dbReference type="GO" id="GO:0038187">
    <property type="term" value="F:pattern recognition receptor activity"/>
    <property type="evidence" value="ECO:0000318"/>
    <property type="project" value="GO_Central"/>
</dbReference>
<feature type="chain" id="PRO_5003237491" description="C-type lectin domain-containing protein" evidence="2">
    <location>
        <begin position="26"/>
        <end position="192"/>
    </location>
</feature>
<evidence type="ECO:0000256" key="2">
    <source>
        <dbReference type="SAM" id="SignalP"/>
    </source>
</evidence>
<sequence length="192" mass="21415">MQAFSFPGIFVCIVGVLLFKGQVSEQLAVIQQESGSDMIPADQTTLIEDKTEVACQGSIGTNKCIKTNGVCYCFVPQQLPWLKAYEFCNSYRKNLISIQSSTDQQVVTQFLMPLILNDPVAKNIGVWTSGASVPGLKTYFWVSKLSLFFYSNWFYGEPRPTSLSECVRIAPVPEGPWASTPCEQWLPFVCQD</sequence>
<accession>E9GVN7</accession>
<dbReference type="PANTHER" id="PTHR22802:SF379">
    <property type="entry name" value="CHONDROITIN SULFATE PROTEOGLYCAN 2 ISOFORM X1"/>
    <property type="match status" value="1"/>
</dbReference>
<dbReference type="KEGG" id="dpx:DAPPUDRAFT_322353"/>
<dbReference type="GO" id="GO:0009897">
    <property type="term" value="C:external side of plasma membrane"/>
    <property type="evidence" value="ECO:0000318"/>
    <property type="project" value="GO_Central"/>
</dbReference>
<dbReference type="Gene3D" id="3.10.100.10">
    <property type="entry name" value="Mannose-Binding Protein A, subunit A"/>
    <property type="match status" value="1"/>
</dbReference>
<name>E9GVN7_DAPPU</name>
<feature type="domain" description="C-type lectin" evidence="3">
    <location>
        <begin position="67"/>
        <end position="191"/>
    </location>
</feature>
<dbReference type="OrthoDB" id="6369810at2759"/>
<dbReference type="SUPFAM" id="SSF56436">
    <property type="entry name" value="C-type lectin-like"/>
    <property type="match status" value="1"/>
</dbReference>
<dbReference type="PROSITE" id="PS50041">
    <property type="entry name" value="C_TYPE_LECTIN_2"/>
    <property type="match status" value="1"/>
</dbReference>
<dbReference type="FunCoup" id="E9GVN7">
    <property type="interactions" value="3"/>
</dbReference>